<sequence length="73" mass="8251">MGKGQLREEPGAGSPNHFFSVCISQKSNEDVSNFDPEFLKEEPILTPIEDGILAMINQEEFRNFSYTDPELES</sequence>
<keyword evidence="3" id="KW-0547">Nucleotide-binding</keyword>
<dbReference type="Proteomes" id="UP000694545">
    <property type="component" value="Unplaced"/>
</dbReference>
<protein>
    <recommendedName>
        <fullName evidence="6">AGC-kinase C-terminal domain-containing protein</fullName>
    </recommendedName>
</protein>
<dbReference type="GO" id="GO:0004674">
    <property type="term" value="F:protein serine/threonine kinase activity"/>
    <property type="evidence" value="ECO:0007669"/>
    <property type="project" value="UniProtKB-KW"/>
</dbReference>
<keyword evidence="1" id="KW-0723">Serine/threonine-protein kinase</keyword>
<feature type="domain" description="AGC-kinase C-terminal" evidence="6">
    <location>
        <begin position="23"/>
        <end position="68"/>
    </location>
</feature>
<dbReference type="GO" id="GO:0005524">
    <property type="term" value="F:ATP binding"/>
    <property type="evidence" value="ECO:0007669"/>
    <property type="project" value="UniProtKB-KW"/>
</dbReference>
<dbReference type="InterPro" id="IPR017892">
    <property type="entry name" value="Pkinase_C"/>
</dbReference>
<keyword evidence="8" id="KW-1185">Reference proteome</keyword>
<evidence type="ECO:0000256" key="1">
    <source>
        <dbReference type="ARBA" id="ARBA00022527"/>
    </source>
</evidence>
<dbReference type="Gene3D" id="3.30.200.20">
    <property type="entry name" value="Phosphorylase Kinase, domain 1"/>
    <property type="match status" value="1"/>
</dbReference>
<proteinExistence type="predicted"/>
<keyword evidence="5" id="KW-0067">ATP-binding</keyword>
<organism evidence="7 8">
    <name type="scientific">Varanus komodoensis</name>
    <name type="common">Komodo dragon</name>
    <dbReference type="NCBI Taxonomy" id="61221"/>
    <lineage>
        <taxon>Eukaryota</taxon>
        <taxon>Metazoa</taxon>
        <taxon>Chordata</taxon>
        <taxon>Craniata</taxon>
        <taxon>Vertebrata</taxon>
        <taxon>Euteleostomi</taxon>
        <taxon>Lepidosauria</taxon>
        <taxon>Squamata</taxon>
        <taxon>Bifurcata</taxon>
        <taxon>Unidentata</taxon>
        <taxon>Episquamata</taxon>
        <taxon>Toxicofera</taxon>
        <taxon>Anguimorpha</taxon>
        <taxon>Paleoanguimorpha</taxon>
        <taxon>Varanoidea</taxon>
        <taxon>Varanidae</taxon>
        <taxon>Varanus</taxon>
    </lineage>
</organism>
<evidence type="ECO:0000256" key="5">
    <source>
        <dbReference type="ARBA" id="ARBA00022840"/>
    </source>
</evidence>
<evidence type="ECO:0000256" key="3">
    <source>
        <dbReference type="ARBA" id="ARBA00022741"/>
    </source>
</evidence>
<reference evidence="7" key="1">
    <citation type="submission" date="2025-08" db="UniProtKB">
        <authorList>
            <consortium name="Ensembl"/>
        </authorList>
    </citation>
    <scope>IDENTIFICATION</scope>
</reference>
<dbReference type="Pfam" id="PF00433">
    <property type="entry name" value="Pkinase_C"/>
    <property type="match status" value="1"/>
</dbReference>
<evidence type="ECO:0000256" key="4">
    <source>
        <dbReference type="ARBA" id="ARBA00022777"/>
    </source>
</evidence>
<dbReference type="AlphaFoldDB" id="A0A8D2IKR1"/>
<evidence type="ECO:0000256" key="2">
    <source>
        <dbReference type="ARBA" id="ARBA00022679"/>
    </source>
</evidence>
<keyword evidence="4" id="KW-0418">Kinase</keyword>
<evidence type="ECO:0000313" key="7">
    <source>
        <dbReference type="Ensembl" id="ENSVKKP00000000966.1"/>
    </source>
</evidence>
<dbReference type="SMART" id="SM00133">
    <property type="entry name" value="S_TK_X"/>
    <property type="match status" value="1"/>
</dbReference>
<evidence type="ECO:0000313" key="8">
    <source>
        <dbReference type="Proteomes" id="UP000694545"/>
    </source>
</evidence>
<evidence type="ECO:0000259" key="6">
    <source>
        <dbReference type="SMART" id="SM00133"/>
    </source>
</evidence>
<name>A0A8D2IKR1_VARKO</name>
<dbReference type="InterPro" id="IPR000961">
    <property type="entry name" value="AGC-kinase_C"/>
</dbReference>
<dbReference type="Ensembl" id="ENSVKKT00000001000.1">
    <property type="protein sequence ID" value="ENSVKKP00000000966.1"/>
    <property type="gene ID" value="ENSVKKG00000000808.1"/>
</dbReference>
<reference evidence="7" key="2">
    <citation type="submission" date="2025-09" db="UniProtKB">
        <authorList>
            <consortium name="Ensembl"/>
        </authorList>
    </citation>
    <scope>IDENTIFICATION</scope>
</reference>
<keyword evidence="2" id="KW-0808">Transferase</keyword>
<accession>A0A8D2IKR1</accession>